<keyword evidence="5" id="KW-1185">Reference proteome</keyword>
<feature type="domain" description="GFO/IDH/MocA-like oxidoreductase" evidence="3">
    <location>
        <begin position="136"/>
        <end position="270"/>
    </location>
</feature>
<name>A0AAW4PGW9_9EURY</name>
<evidence type="ECO:0000256" key="1">
    <source>
        <dbReference type="ARBA" id="ARBA00023002"/>
    </source>
</evidence>
<dbReference type="InterPro" id="IPR050463">
    <property type="entry name" value="Gfo/Idh/MocA_oxidrdct_glycsds"/>
</dbReference>
<comment type="caution">
    <text evidence="4">The sequence shown here is derived from an EMBL/GenBank/DDBJ whole genome shotgun (WGS) entry which is preliminary data.</text>
</comment>
<evidence type="ECO:0000259" key="2">
    <source>
        <dbReference type="Pfam" id="PF01408"/>
    </source>
</evidence>
<dbReference type="SUPFAM" id="SSF51735">
    <property type="entry name" value="NAD(P)-binding Rossmann-fold domains"/>
    <property type="match status" value="1"/>
</dbReference>
<dbReference type="InterPro" id="IPR036291">
    <property type="entry name" value="NAD(P)-bd_dom_sf"/>
</dbReference>
<feature type="domain" description="Gfo/Idh/MocA-like oxidoreductase N-terminal" evidence="2">
    <location>
        <begin position="4"/>
        <end position="126"/>
    </location>
</feature>
<dbReference type="Gene3D" id="3.30.360.10">
    <property type="entry name" value="Dihydrodipicolinate Reductase, domain 2"/>
    <property type="match status" value="1"/>
</dbReference>
<sequence length="367" mass="40934">MTLDVGFLGYRFMGKAHANALARMPMFFPDAPATNRAVLVGRDEAAVSDAAQRFGFDRTATDWQDVVDEVDIFYNLGPNHVHAEPTIAALEADTHVMCEKPLAPDIETARRMHDAARENEAIAATGFNYRYVPALQLAKRLVENGELGEIYRFKGRCLQDWLNDPDAPWNWRCDASVAGTGVVGDVGSHTIDLARWLIGDIDRLSGSLTTQITERPDPDGDGTREVTTDDEYSALVEFECGAEGVLEGSRIATGRKADNSVEIYGSEGALKFSLRRLNELQVKGPEDRGYQQILVTDPDDPYVDAWWPPGHSIGWEHTFVHENYEFLTCIEQGTPYRPNFQDGVDVQQVVETIQESDEHGKWLSLDK</sequence>
<dbReference type="InterPro" id="IPR055170">
    <property type="entry name" value="GFO_IDH_MocA-like_dom"/>
</dbReference>
<dbReference type="EMBL" id="RKLT01000011">
    <property type="protein sequence ID" value="MBX0296878.1"/>
    <property type="molecule type" value="Genomic_DNA"/>
</dbReference>
<organism evidence="4 5">
    <name type="scientific">Haloarcula nitratireducens</name>
    <dbReference type="NCBI Taxonomy" id="2487749"/>
    <lineage>
        <taxon>Archaea</taxon>
        <taxon>Methanobacteriati</taxon>
        <taxon>Methanobacteriota</taxon>
        <taxon>Stenosarchaea group</taxon>
        <taxon>Halobacteria</taxon>
        <taxon>Halobacteriales</taxon>
        <taxon>Haloarculaceae</taxon>
        <taxon>Haloarcula</taxon>
    </lineage>
</organism>
<evidence type="ECO:0000313" key="5">
    <source>
        <dbReference type="Proteomes" id="UP001430455"/>
    </source>
</evidence>
<dbReference type="GO" id="GO:0016491">
    <property type="term" value="F:oxidoreductase activity"/>
    <property type="evidence" value="ECO:0007669"/>
    <property type="project" value="UniProtKB-KW"/>
</dbReference>
<evidence type="ECO:0000313" key="4">
    <source>
        <dbReference type="EMBL" id="MBX0296878.1"/>
    </source>
</evidence>
<reference evidence="4 5" key="1">
    <citation type="submission" date="2021-06" db="EMBL/GenBank/DDBJ databases">
        <title>Halomicroarcula sp. a new haloarchaeum isolated from saline soil.</title>
        <authorList>
            <person name="Duran-Viseras A."/>
            <person name="Sanchez-Porro C."/>
            <person name="Ventosa A."/>
        </authorList>
    </citation>
    <scope>NUCLEOTIDE SEQUENCE [LARGE SCALE GENOMIC DNA]</scope>
    <source>
        <strain evidence="4 5">F27</strain>
    </source>
</reference>
<dbReference type="GO" id="GO:0000166">
    <property type="term" value="F:nucleotide binding"/>
    <property type="evidence" value="ECO:0007669"/>
    <property type="project" value="InterPro"/>
</dbReference>
<accession>A0AAW4PGW9</accession>
<keyword evidence="1" id="KW-0560">Oxidoreductase</keyword>
<dbReference type="Pfam" id="PF22725">
    <property type="entry name" value="GFO_IDH_MocA_C3"/>
    <property type="match status" value="1"/>
</dbReference>
<gene>
    <name evidence="4" type="ORF">EGH23_18530</name>
</gene>
<proteinExistence type="predicted"/>
<dbReference type="AlphaFoldDB" id="A0AAW4PGW9"/>
<dbReference type="PANTHER" id="PTHR43818">
    <property type="entry name" value="BCDNA.GH03377"/>
    <property type="match status" value="1"/>
</dbReference>
<evidence type="ECO:0000259" key="3">
    <source>
        <dbReference type="Pfam" id="PF22725"/>
    </source>
</evidence>
<dbReference type="Pfam" id="PF01408">
    <property type="entry name" value="GFO_IDH_MocA"/>
    <property type="match status" value="1"/>
</dbReference>
<dbReference type="SUPFAM" id="SSF55347">
    <property type="entry name" value="Glyceraldehyde-3-phosphate dehydrogenase-like, C-terminal domain"/>
    <property type="match status" value="1"/>
</dbReference>
<dbReference type="InterPro" id="IPR000683">
    <property type="entry name" value="Gfo/Idh/MocA-like_OxRdtase_N"/>
</dbReference>
<dbReference type="RefSeq" id="WP_220581468.1">
    <property type="nucleotide sequence ID" value="NZ_RKLT01000011.1"/>
</dbReference>
<protein>
    <submittedName>
        <fullName evidence="4">Gfo/Idh/MocA family oxidoreductase</fullName>
    </submittedName>
</protein>
<dbReference type="Proteomes" id="UP001430455">
    <property type="component" value="Unassembled WGS sequence"/>
</dbReference>
<dbReference type="Gene3D" id="3.40.50.720">
    <property type="entry name" value="NAD(P)-binding Rossmann-like Domain"/>
    <property type="match status" value="1"/>
</dbReference>
<dbReference type="PANTHER" id="PTHR43818:SF11">
    <property type="entry name" value="BCDNA.GH03377"/>
    <property type="match status" value="1"/>
</dbReference>